<evidence type="ECO:0000313" key="2">
    <source>
        <dbReference type="EMBL" id="OWF42013.1"/>
    </source>
</evidence>
<evidence type="ECO:0000256" key="1">
    <source>
        <dbReference type="SAM" id="Phobius"/>
    </source>
</evidence>
<keyword evidence="1" id="KW-0812">Transmembrane</keyword>
<keyword evidence="1" id="KW-0472">Membrane</keyword>
<sequence length="368" mass="42116">MKITTTYLCITALTIVLLMIGYQYTKTNHIAPITVQVHQKATTDKTDIQSIPLKGYIVYDCGDQHPGLCGGWSDRMSGMFSAYVISVMLRKHFLIRYTRSSNLTDYLAPNSFDWKYNSAILANRSWGYQNFVSETPDAIKKQDLTGLDTLFSKDVNFVRINWDYTEHFRKFPGLQKVIPWLLELHFSDIYLKFFNTLFKPTNMITKAVKKVVQNVTKLACAHIRIGRSDTIKVDAKNTDEKQLIHIWNLLKTMEASNYSIFIATDAEFVQRRARTLFKHLLETEGRILHIDRSAEGDGVVGGYKKVVVDFFVLTKCDVLVLTLSGFGIMSSYLNTKVTQLYCLTPHELVPCSRYTVHNFYPGQVLSPV</sequence>
<evidence type="ECO:0000313" key="3">
    <source>
        <dbReference type="Proteomes" id="UP000242188"/>
    </source>
</evidence>
<gene>
    <name evidence="2" type="ORF">KP79_PYT11048</name>
</gene>
<proteinExistence type="predicted"/>
<dbReference type="OrthoDB" id="428346at2759"/>
<feature type="transmembrane region" description="Helical" evidence="1">
    <location>
        <begin position="7"/>
        <end position="24"/>
    </location>
</feature>
<organism evidence="2 3">
    <name type="scientific">Mizuhopecten yessoensis</name>
    <name type="common">Japanese scallop</name>
    <name type="synonym">Patinopecten yessoensis</name>
    <dbReference type="NCBI Taxonomy" id="6573"/>
    <lineage>
        <taxon>Eukaryota</taxon>
        <taxon>Metazoa</taxon>
        <taxon>Spiralia</taxon>
        <taxon>Lophotrochozoa</taxon>
        <taxon>Mollusca</taxon>
        <taxon>Bivalvia</taxon>
        <taxon>Autobranchia</taxon>
        <taxon>Pteriomorphia</taxon>
        <taxon>Pectinida</taxon>
        <taxon>Pectinoidea</taxon>
        <taxon>Pectinidae</taxon>
        <taxon>Mizuhopecten</taxon>
    </lineage>
</organism>
<reference evidence="2 3" key="1">
    <citation type="journal article" date="2017" name="Nat. Ecol. Evol.">
        <title>Scallop genome provides insights into evolution of bilaterian karyotype and development.</title>
        <authorList>
            <person name="Wang S."/>
            <person name="Zhang J."/>
            <person name="Jiao W."/>
            <person name="Li J."/>
            <person name="Xun X."/>
            <person name="Sun Y."/>
            <person name="Guo X."/>
            <person name="Huan P."/>
            <person name="Dong B."/>
            <person name="Zhang L."/>
            <person name="Hu X."/>
            <person name="Sun X."/>
            <person name="Wang J."/>
            <person name="Zhao C."/>
            <person name="Wang Y."/>
            <person name="Wang D."/>
            <person name="Huang X."/>
            <person name="Wang R."/>
            <person name="Lv J."/>
            <person name="Li Y."/>
            <person name="Zhang Z."/>
            <person name="Liu B."/>
            <person name="Lu W."/>
            <person name="Hui Y."/>
            <person name="Liang J."/>
            <person name="Zhou Z."/>
            <person name="Hou R."/>
            <person name="Li X."/>
            <person name="Liu Y."/>
            <person name="Li H."/>
            <person name="Ning X."/>
            <person name="Lin Y."/>
            <person name="Zhao L."/>
            <person name="Xing Q."/>
            <person name="Dou J."/>
            <person name="Li Y."/>
            <person name="Mao J."/>
            <person name="Guo H."/>
            <person name="Dou H."/>
            <person name="Li T."/>
            <person name="Mu C."/>
            <person name="Jiang W."/>
            <person name="Fu Q."/>
            <person name="Fu X."/>
            <person name="Miao Y."/>
            <person name="Liu J."/>
            <person name="Yu Q."/>
            <person name="Li R."/>
            <person name="Liao H."/>
            <person name="Li X."/>
            <person name="Kong Y."/>
            <person name="Jiang Z."/>
            <person name="Chourrout D."/>
            <person name="Li R."/>
            <person name="Bao Z."/>
        </authorList>
    </citation>
    <scope>NUCLEOTIDE SEQUENCE [LARGE SCALE GENOMIC DNA]</scope>
    <source>
        <strain evidence="2 3">PY_sf001</strain>
    </source>
</reference>
<dbReference type="Proteomes" id="UP000242188">
    <property type="component" value="Unassembled WGS sequence"/>
</dbReference>
<comment type="caution">
    <text evidence="2">The sequence shown here is derived from an EMBL/GenBank/DDBJ whole genome shotgun (WGS) entry which is preliminary data.</text>
</comment>
<keyword evidence="1" id="KW-1133">Transmembrane helix</keyword>
<name>A0A210PZT9_MIZYE</name>
<protein>
    <recommendedName>
        <fullName evidence="4">Alpha-(1,6)-fucosyltransferase</fullName>
    </recommendedName>
</protein>
<dbReference type="Gene3D" id="3.40.50.11350">
    <property type="match status" value="1"/>
</dbReference>
<accession>A0A210PZT9</accession>
<dbReference type="AlphaFoldDB" id="A0A210PZT9"/>
<evidence type="ECO:0008006" key="4">
    <source>
        <dbReference type="Google" id="ProtNLM"/>
    </source>
</evidence>
<dbReference type="EMBL" id="NEDP02005326">
    <property type="protein sequence ID" value="OWF42013.1"/>
    <property type="molecule type" value="Genomic_DNA"/>
</dbReference>
<keyword evidence="3" id="KW-1185">Reference proteome</keyword>